<evidence type="ECO:0000313" key="1">
    <source>
        <dbReference type="EMBL" id="TMW86493.1"/>
    </source>
</evidence>
<sequence>MNTTRMDARRLEEGRVNKNIPPQVEKVEKVLKGAQRCQGAQSSRNAQVPIVEEGDDVLVVPPEMTNREIRESLITLARPMITHVNIGVTPRVNSMEGTMTSILKDFDWMNPPIILVSMMGEDPKSP</sequence>
<gene>
    <name evidence="1" type="ORF">EJD97_021303</name>
</gene>
<comment type="caution">
    <text evidence="1">The sequence shown here is derived from an EMBL/GenBank/DDBJ whole genome shotgun (WGS) entry which is preliminary data.</text>
</comment>
<name>A0A6N2B3H5_SOLCI</name>
<dbReference type="EMBL" id="RXGB01006436">
    <property type="protein sequence ID" value="TMW86493.1"/>
    <property type="molecule type" value="Genomic_DNA"/>
</dbReference>
<protein>
    <submittedName>
        <fullName evidence="1">Uncharacterized protein</fullName>
    </submittedName>
</protein>
<reference evidence="1" key="1">
    <citation type="submission" date="2019-05" db="EMBL/GenBank/DDBJ databases">
        <title>The de novo reference genome and transcriptome assemblies of the wild tomato species Solanum chilense.</title>
        <authorList>
            <person name="Stam R."/>
            <person name="Nosenko T."/>
            <person name="Hoerger A.C."/>
            <person name="Stephan W."/>
            <person name="Seidel M.A."/>
            <person name="Kuhn J.M.M."/>
            <person name="Haberer G."/>
            <person name="Tellier A."/>
        </authorList>
    </citation>
    <scope>NUCLEOTIDE SEQUENCE</scope>
    <source>
        <tissue evidence="1">Mature leaves</tissue>
    </source>
</reference>
<dbReference type="AlphaFoldDB" id="A0A6N2B3H5"/>
<organism evidence="1">
    <name type="scientific">Solanum chilense</name>
    <name type="common">Tomato</name>
    <name type="synonym">Lycopersicon chilense</name>
    <dbReference type="NCBI Taxonomy" id="4083"/>
    <lineage>
        <taxon>Eukaryota</taxon>
        <taxon>Viridiplantae</taxon>
        <taxon>Streptophyta</taxon>
        <taxon>Embryophyta</taxon>
        <taxon>Tracheophyta</taxon>
        <taxon>Spermatophyta</taxon>
        <taxon>Magnoliopsida</taxon>
        <taxon>eudicotyledons</taxon>
        <taxon>Gunneridae</taxon>
        <taxon>Pentapetalae</taxon>
        <taxon>asterids</taxon>
        <taxon>lamiids</taxon>
        <taxon>Solanales</taxon>
        <taxon>Solanaceae</taxon>
        <taxon>Solanoideae</taxon>
        <taxon>Solaneae</taxon>
        <taxon>Solanum</taxon>
        <taxon>Solanum subgen. Lycopersicon</taxon>
    </lineage>
</organism>
<accession>A0A6N2B3H5</accession>
<proteinExistence type="predicted"/>